<dbReference type="Gene3D" id="1.20.940.10">
    <property type="entry name" value="Functional domain of the splicing factor Prp18"/>
    <property type="match status" value="1"/>
</dbReference>
<dbReference type="InterPro" id="IPR040243">
    <property type="entry name" value="Steroid_recept_RNA_1"/>
</dbReference>
<keyword evidence="4" id="KW-1185">Reference proteome</keyword>
<feature type="domain" description="SRA1/Sec31" evidence="2">
    <location>
        <begin position="51"/>
        <end position="175"/>
    </location>
</feature>
<dbReference type="InterPro" id="IPR009917">
    <property type="entry name" value="SRA1/Sec31"/>
</dbReference>
<feature type="region of interest" description="Disordered" evidence="1">
    <location>
        <begin position="48"/>
        <end position="72"/>
    </location>
</feature>
<proteinExistence type="predicted"/>
<name>A0A182TBF6_9DIPT</name>
<dbReference type="GO" id="GO:0006357">
    <property type="term" value="P:regulation of transcription by RNA polymerase II"/>
    <property type="evidence" value="ECO:0007669"/>
    <property type="project" value="InterPro"/>
</dbReference>
<reference evidence="4" key="1">
    <citation type="submission" date="2013-09" db="EMBL/GenBank/DDBJ databases">
        <title>The Genome Sequence of Anopheles maculatus species B.</title>
        <authorList>
            <consortium name="The Broad Institute Genomics Platform"/>
            <person name="Neafsey D.E."/>
            <person name="Besansky N."/>
            <person name="Howell P."/>
            <person name="Walton C."/>
            <person name="Young S.K."/>
            <person name="Zeng Q."/>
            <person name="Gargeya S."/>
            <person name="Fitzgerald M."/>
            <person name="Haas B."/>
            <person name="Abouelleil A."/>
            <person name="Allen A.W."/>
            <person name="Alvarado L."/>
            <person name="Arachchi H.M."/>
            <person name="Berlin A.M."/>
            <person name="Chapman S.B."/>
            <person name="Gainer-Dewar J."/>
            <person name="Goldberg J."/>
            <person name="Griggs A."/>
            <person name="Gujja S."/>
            <person name="Hansen M."/>
            <person name="Howarth C."/>
            <person name="Imamovic A."/>
            <person name="Ireland A."/>
            <person name="Larimer J."/>
            <person name="McCowan C."/>
            <person name="Murphy C."/>
            <person name="Pearson M."/>
            <person name="Poon T.W."/>
            <person name="Priest M."/>
            <person name="Roberts A."/>
            <person name="Saif S."/>
            <person name="Shea T."/>
            <person name="Sisk P."/>
            <person name="Sykes S."/>
            <person name="Wortman J."/>
            <person name="Nusbaum C."/>
            <person name="Birren B."/>
        </authorList>
    </citation>
    <scope>NUCLEOTIDE SEQUENCE [LARGE SCALE GENOMIC DNA]</scope>
    <source>
        <strain evidence="4">maculatus3</strain>
    </source>
</reference>
<evidence type="ECO:0000313" key="3">
    <source>
        <dbReference type="EnsemblMetazoa" id="AMAM023468-PA"/>
    </source>
</evidence>
<dbReference type="Proteomes" id="UP000075901">
    <property type="component" value="Unassembled WGS sequence"/>
</dbReference>
<protein>
    <recommendedName>
        <fullName evidence="2">SRA1/Sec31 domain-containing protein</fullName>
    </recommendedName>
</protein>
<dbReference type="PANTHER" id="PTHR18834">
    <property type="entry name" value="STEROID RECEPTOR RNA ACTIVATOR 1"/>
    <property type="match status" value="1"/>
</dbReference>
<reference evidence="3" key="2">
    <citation type="submission" date="2020-05" db="UniProtKB">
        <authorList>
            <consortium name="EnsemblMetazoa"/>
        </authorList>
    </citation>
    <scope>IDENTIFICATION</scope>
    <source>
        <strain evidence="3">maculatus3</strain>
    </source>
</reference>
<evidence type="ECO:0000256" key="1">
    <source>
        <dbReference type="SAM" id="MobiDB-lite"/>
    </source>
</evidence>
<evidence type="ECO:0000313" key="4">
    <source>
        <dbReference type="Proteomes" id="UP000075901"/>
    </source>
</evidence>
<dbReference type="Pfam" id="PF07304">
    <property type="entry name" value="SRA1"/>
    <property type="match status" value="1"/>
</dbReference>
<sequence>MSGENYRSATKCRIKHKIIHLNAYTRVPATINCNAAFGTVLAHEPGWNDPPPKLVSKKPATTAEANDDTPDREEMFRQTQTVFDDYVQTVEESRRATVQKRFNLMYQQWTDKKLPEGLEKLIFKLAIALSKQDIKRAHAVHRTIVCDYGSVCVMWAPVLRHPIVELQQRSEETASDENSILQPI</sequence>
<dbReference type="PANTHER" id="PTHR18834:SF2">
    <property type="entry name" value="STEROID RECEPTOR RNA ACTIVATOR 1"/>
    <property type="match status" value="1"/>
</dbReference>
<evidence type="ECO:0000259" key="2">
    <source>
        <dbReference type="Pfam" id="PF07304"/>
    </source>
</evidence>
<dbReference type="AlphaFoldDB" id="A0A182TBF6"/>
<dbReference type="GO" id="GO:0003713">
    <property type="term" value="F:transcription coactivator activity"/>
    <property type="evidence" value="ECO:0007669"/>
    <property type="project" value="InterPro"/>
</dbReference>
<accession>A0A182TBF6</accession>
<dbReference type="EnsemblMetazoa" id="AMAM023468-RA">
    <property type="protein sequence ID" value="AMAM023468-PA"/>
    <property type="gene ID" value="AMAM023468"/>
</dbReference>
<dbReference type="VEuPathDB" id="VectorBase:AMAM023468"/>
<dbReference type="GO" id="GO:0005634">
    <property type="term" value="C:nucleus"/>
    <property type="evidence" value="ECO:0007669"/>
    <property type="project" value="TreeGrafter"/>
</dbReference>
<organism evidence="3 4">
    <name type="scientific">Anopheles maculatus</name>
    <dbReference type="NCBI Taxonomy" id="74869"/>
    <lineage>
        <taxon>Eukaryota</taxon>
        <taxon>Metazoa</taxon>
        <taxon>Ecdysozoa</taxon>
        <taxon>Arthropoda</taxon>
        <taxon>Hexapoda</taxon>
        <taxon>Insecta</taxon>
        <taxon>Pterygota</taxon>
        <taxon>Neoptera</taxon>
        <taxon>Endopterygota</taxon>
        <taxon>Diptera</taxon>
        <taxon>Nematocera</taxon>
        <taxon>Culicoidea</taxon>
        <taxon>Culicidae</taxon>
        <taxon>Anophelinae</taxon>
        <taxon>Anopheles</taxon>
        <taxon>Anopheles maculatus group</taxon>
    </lineage>
</organism>